<evidence type="ECO:0000259" key="1">
    <source>
        <dbReference type="Pfam" id="PF13013"/>
    </source>
</evidence>
<sequence>MQTHSRHFSVLIRPSNIVKGSSDMVKLRSATRSALEAAANAVPSTATPDPSYFRFLDLPGEIRNSIYSYTFPGIAGIYSRDLADFKDPPITAVSRQVRKETLPLLFAEFNFKILVGTDLAERTHDQDLAPHQRMTTSTILDRTSNAGILGIRRSVMKFLQESGAAAAFRDITFVVCEVGDVQALRYRLRMGTPATMDGNTCGLLRITASARSFSWTFWRGRAFKGAPNLRCPLYASKAVDAAVSDAVAIARELANRVGLIGFTVKDLQAIAMGFRFQRERAT</sequence>
<organism evidence="2 3">
    <name type="scientific">Oleoguttula mirabilis</name>
    <dbReference type="NCBI Taxonomy" id="1507867"/>
    <lineage>
        <taxon>Eukaryota</taxon>
        <taxon>Fungi</taxon>
        <taxon>Dikarya</taxon>
        <taxon>Ascomycota</taxon>
        <taxon>Pezizomycotina</taxon>
        <taxon>Dothideomycetes</taxon>
        <taxon>Dothideomycetidae</taxon>
        <taxon>Mycosphaerellales</taxon>
        <taxon>Teratosphaeriaceae</taxon>
        <taxon>Oleoguttula</taxon>
    </lineage>
</organism>
<reference evidence="2 3" key="1">
    <citation type="submission" date="2021-11" db="EMBL/GenBank/DDBJ databases">
        <title>Black yeast isolated from Biological Soil Crust.</title>
        <authorList>
            <person name="Kurbessoian T."/>
        </authorList>
    </citation>
    <scope>NUCLEOTIDE SEQUENCE [LARGE SCALE GENOMIC DNA]</scope>
    <source>
        <strain evidence="2 3">CCFEE 5522</strain>
    </source>
</reference>
<gene>
    <name evidence="2" type="ORF">LTR36_004723</name>
</gene>
<accession>A0AAV9JFF5</accession>
<name>A0AAV9JFF5_9PEZI</name>
<dbReference type="Pfam" id="PF13013">
    <property type="entry name" value="F-box-like_2"/>
    <property type="match status" value="1"/>
</dbReference>
<comment type="caution">
    <text evidence="2">The sequence shown here is derived from an EMBL/GenBank/DDBJ whole genome shotgun (WGS) entry which is preliminary data.</text>
</comment>
<dbReference type="InterPro" id="IPR001810">
    <property type="entry name" value="F-box_dom"/>
</dbReference>
<evidence type="ECO:0000313" key="2">
    <source>
        <dbReference type="EMBL" id="KAK4543949.1"/>
    </source>
</evidence>
<keyword evidence="3" id="KW-1185">Reference proteome</keyword>
<dbReference type="EMBL" id="JAVFHQ010000028">
    <property type="protein sequence ID" value="KAK4543949.1"/>
    <property type="molecule type" value="Genomic_DNA"/>
</dbReference>
<dbReference type="Proteomes" id="UP001324427">
    <property type="component" value="Unassembled WGS sequence"/>
</dbReference>
<proteinExistence type="predicted"/>
<protein>
    <recommendedName>
        <fullName evidence="1">F-box domain-containing protein</fullName>
    </recommendedName>
</protein>
<dbReference type="AlphaFoldDB" id="A0AAV9JFF5"/>
<evidence type="ECO:0000313" key="3">
    <source>
        <dbReference type="Proteomes" id="UP001324427"/>
    </source>
</evidence>
<feature type="domain" description="F-box" evidence="1">
    <location>
        <begin position="38"/>
        <end position="101"/>
    </location>
</feature>